<feature type="domain" description="AMP-dependent synthetase/ligase" evidence="1">
    <location>
        <begin position="12"/>
        <end position="366"/>
    </location>
</feature>
<evidence type="ECO:0000313" key="3">
    <source>
        <dbReference type="EMBL" id="MDA0642420.1"/>
    </source>
</evidence>
<feature type="domain" description="AMP-binding enzyme C-terminal" evidence="2">
    <location>
        <begin position="417"/>
        <end position="494"/>
    </location>
</feature>
<dbReference type="SUPFAM" id="SSF56801">
    <property type="entry name" value="Acetyl-CoA synthetase-like"/>
    <property type="match status" value="1"/>
</dbReference>
<dbReference type="InterPro" id="IPR045851">
    <property type="entry name" value="AMP-bd_C_sf"/>
</dbReference>
<keyword evidence="4" id="KW-1185">Reference proteome</keyword>
<dbReference type="InterPro" id="IPR020845">
    <property type="entry name" value="AMP-binding_CS"/>
</dbReference>
<name>A0ABT4SZD7_9ACTN</name>
<dbReference type="PANTHER" id="PTHR43767">
    <property type="entry name" value="LONG-CHAIN-FATTY-ACID--COA LIGASE"/>
    <property type="match status" value="1"/>
</dbReference>
<comment type="caution">
    <text evidence="3">The sequence shown here is derived from an EMBL/GenBank/DDBJ whole genome shotgun (WGS) entry which is preliminary data.</text>
</comment>
<evidence type="ECO:0000259" key="1">
    <source>
        <dbReference type="Pfam" id="PF00501"/>
    </source>
</evidence>
<dbReference type="InterPro" id="IPR050237">
    <property type="entry name" value="ATP-dep_AMP-bd_enzyme"/>
</dbReference>
<dbReference type="InterPro" id="IPR042099">
    <property type="entry name" value="ANL_N_sf"/>
</dbReference>
<proteinExistence type="predicted"/>
<reference evidence="3 4" key="1">
    <citation type="submission" date="2022-11" db="EMBL/GenBank/DDBJ databases">
        <title>Nonomuraea corallina sp. nov., a new species of the genus Nonomuraea isolated from sea side sediment in Thai sea.</title>
        <authorList>
            <person name="Ngamcharungchit C."/>
            <person name="Matsumoto A."/>
            <person name="Suriyachadkun C."/>
            <person name="Panbangred W."/>
            <person name="Inahashi Y."/>
            <person name="Intra B."/>
        </authorList>
    </citation>
    <scope>NUCLEOTIDE SEQUENCE [LARGE SCALE GENOMIC DNA]</scope>
    <source>
        <strain evidence="3 4">DSM 43553</strain>
    </source>
</reference>
<evidence type="ECO:0000259" key="2">
    <source>
        <dbReference type="Pfam" id="PF13193"/>
    </source>
</evidence>
<dbReference type="PROSITE" id="PS00455">
    <property type="entry name" value="AMP_BINDING"/>
    <property type="match status" value="1"/>
</dbReference>
<sequence>MRTTADFLRLNRRRYPERTAVVDENSRVTYAELADRAYAVAAGLRADGVRRGDTVGILAGNSIFVVEAYLGVLCAGAVPVMYNWRWATPELVFGLNDSRAEVVLVDQEWVASVKAAQETGEPRHLRRVVVEGPDYEAYLGEPVEPELTGDMDATNVIMFTGGTTGFPKGVVLSERSAVGNGLNEIIDTDMEHSDVTLLIAPMFHAASLLCWFVPHLMLGATSVLMRRFDERQVGEVVQREGVTNGFLVPNMVRRLLAAGVFTDYDWSGYRRMYVGGAIFKMPDKTAVRDALPHVRVYYQYGLTEGGPIVTRLRPEDMFREDVDGSIGREFLLTEVRLRALDSDDEVPPGTVGEITVRAPNIMDGYFGRPAETAQVLNAEGWLRTGDLASQDENGYFYYHDRAKDMIKTGGENVYSAEVERVLYTHPGISEAAVIGLPSTEWDEEVCAVVALKEGAELGADELRDYCRARLAGYKIPKRIAFVPARDMPVNDSGKIMKTRLRSMELF</sequence>
<dbReference type="Gene3D" id="3.30.300.30">
    <property type="match status" value="1"/>
</dbReference>
<dbReference type="Gene3D" id="3.40.50.12780">
    <property type="entry name" value="N-terminal domain of ligase-like"/>
    <property type="match status" value="1"/>
</dbReference>
<gene>
    <name evidence="3" type="ORF">OUY24_17430</name>
</gene>
<dbReference type="RefSeq" id="WP_148033405.1">
    <property type="nucleotide sequence ID" value="NZ_BAABFD010000014.1"/>
</dbReference>
<protein>
    <submittedName>
        <fullName evidence="3">AMP-binding protein</fullName>
    </submittedName>
</protein>
<dbReference type="EMBL" id="JAPNUD010000041">
    <property type="protein sequence ID" value="MDA0642420.1"/>
    <property type="molecule type" value="Genomic_DNA"/>
</dbReference>
<dbReference type="PANTHER" id="PTHR43767:SF1">
    <property type="entry name" value="NONRIBOSOMAL PEPTIDE SYNTHASE PES1 (EUROFUNG)-RELATED"/>
    <property type="match status" value="1"/>
</dbReference>
<dbReference type="InterPro" id="IPR000873">
    <property type="entry name" value="AMP-dep_synth/lig_dom"/>
</dbReference>
<dbReference type="Pfam" id="PF00501">
    <property type="entry name" value="AMP-binding"/>
    <property type="match status" value="1"/>
</dbReference>
<evidence type="ECO:0000313" key="4">
    <source>
        <dbReference type="Proteomes" id="UP001212498"/>
    </source>
</evidence>
<accession>A0ABT4SZD7</accession>
<dbReference type="Pfam" id="PF13193">
    <property type="entry name" value="AMP-binding_C"/>
    <property type="match status" value="1"/>
</dbReference>
<organism evidence="3 4">
    <name type="scientific">Nonomuraea ferruginea</name>
    <dbReference type="NCBI Taxonomy" id="46174"/>
    <lineage>
        <taxon>Bacteria</taxon>
        <taxon>Bacillati</taxon>
        <taxon>Actinomycetota</taxon>
        <taxon>Actinomycetes</taxon>
        <taxon>Streptosporangiales</taxon>
        <taxon>Streptosporangiaceae</taxon>
        <taxon>Nonomuraea</taxon>
    </lineage>
</organism>
<dbReference type="Proteomes" id="UP001212498">
    <property type="component" value="Unassembled WGS sequence"/>
</dbReference>
<dbReference type="InterPro" id="IPR025110">
    <property type="entry name" value="AMP-bd_C"/>
</dbReference>